<dbReference type="Gene3D" id="6.10.140.2130">
    <property type="match status" value="1"/>
</dbReference>
<dbReference type="Ensembl" id="ENSPNAT00000052954.1">
    <property type="protein sequence ID" value="ENSPNAP00000079818.1"/>
    <property type="gene ID" value="ENSPNAG00000015403.2"/>
</dbReference>
<comment type="subunit">
    <text evidence="5">Binds PPP1CA and actin.</text>
</comment>
<evidence type="ECO:0000256" key="6">
    <source>
        <dbReference type="SAM" id="MobiDB-lite"/>
    </source>
</evidence>
<evidence type="ECO:0000256" key="5">
    <source>
        <dbReference type="RuleBase" id="RU301113"/>
    </source>
</evidence>
<protein>
    <recommendedName>
        <fullName evidence="5">Phosphatase and actin regulator</fullName>
    </recommendedName>
</protein>
<dbReference type="Gene3D" id="6.10.140.1750">
    <property type="match status" value="1"/>
</dbReference>
<sequence>MGQTSVSSSTQRTSVEGLEKASLANCDVVVGGSAQLKGKGKLSSLGKIFKPWKWRKKRTSDKFQDLSKVLERKISTRQTREELIRKGVLIPDQGDIFFVDETFLILCSYMKSFSLFLMCCRTEGSRKPQAVNVENPGVTIIPDTVRETQASDSDSDGPVLYRDEEEEDEEDEYTSSSLASKIRRRDTLAIKLGNRPSKKELEEKNILPRTSETERQELRQQIGCKLVRRLSQRPTTEELEQRNILKQKNEEEEHEAKQEIKRRLSRKLSVRPTVAELVARRILRFNEYVEVTEAKDYDRRADKPWTRLTPADKAAIRKELNEFKSKEMEVHEESKQFTRFHRP</sequence>
<gene>
    <name evidence="7" type="primary">PHACTR2</name>
</gene>
<accession>A0AAR2LT90</accession>
<dbReference type="InterPro" id="IPR004018">
    <property type="entry name" value="RPEL_repeat"/>
</dbReference>
<organism evidence="7 8">
    <name type="scientific">Pygocentrus nattereri</name>
    <name type="common">Red-bellied piranha</name>
    <dbReference type="NCBI Taxonomy" id="42514"/>
    <lineage>
        <taxon>Eukaryota</taxon>
        <taxon>Metazoa</taxon>
        <taxon>Chordata</taxon>
        <taxon>Craniata</taxon>
        <taxon>Vertebrata</taxon>
        <taxon>Euteleostomi</taxon>
        <taxon>Actinopterygii</taxon>
        <taxon>Neopterygii</taxon>
        <taxon>Teleostei</taxon>
        <taxon>Ostariophysi</taxon>
        <taxon>Characiformes</taxon>
        <taxon>Characoidei</taxon>
        <taxon>Pygocentrus</taxon>
    </lineage>
</organism>
<dbReference type="PANTHER" id="PTHR12751">
    <property type="entry name" value="PHOSPHATASE AND ACTIN REGULATOR PHACTR"/>
    <property type="match status" value="1"/>
</dbReference>
<feature type="region of interest" description="Disordered" evidence="6">
    <location>
        <begin position="141"/>
        <end position="178"/>
    </location>
</feature>
<dbReference type="PROSITE" id="PS51073">
    <property type="entry name" value="RPEL"/>
    <property type="match status" value="4"/>
</dbReference>
<evidence type="ECO:0000256" key="2">
    <source>
        <dbReference type="ARBA" id="ARBA00022737"/>
    </source>
</evidence>
<feature type="repeat" description="RPEL" evidence="4">
    <location>
        <begin position="68"/>
        <end position="93"/>
    </location>
</feature>
<keyword evidence="2 5" id="KW-0677">Repeat</keyword>
<dbReference type="Proteomes" id="UP001501920">
    <property type="component" value="Chromosome 5"/>
</dbReference>
<proteinExistence type="inferred from homology"/>
<dbReference type="PANTHER" id="PTHR12751:SF5">
    <property type="entry name" value="PHOSPHATASE AND ACTIN REGULATOR 2"/>
    <property type="match status" value="1"/>
</dbReference>
<keyword evidence="8" id="KW-1185">Reference proteome</keyword>
<feature type="compositionally biased region" description="Acidic residues" evidence="6">
    <location>
        <begin position="163"/>
        <end position="173"/>
    </location>
</feature>
<dbReference type="Pfam" id="PF02755">
    <property type="entry name" value="RPEL"/>
    <property type="match status" value="4"/>
</dbReference>
<keyword evidence="3 5" id="KW-0009">Actin-binding</keyword>
<feature type="repeat" description="RPEL" evidence="4">
    <location>
        <begin position="262"/>
        <end position="287"/>
    </location>
</feature>
<dbReference type="GO" id="GO:0004864">
    <property type="term" value="F:protein phosphatase inhibitor activity"/>
    <property type="evidence" value="ECO:0007669"/>
    <property type="project" value="UniProtKB-UniRule"/>
</dbReference>
<dbReference type="GO" id="GO:0030036">
    <property type="term" value="P:actin cytoskeleton organization"/>
    <property type="evidence" value="ECO:0007669"/>
    <property type="project" value="TreeGrafter"/>
</dbReference>
<dbReference type="SMART" id="SM00707">
    <property type="entry name" value="RPEL"/>
    <property type="match status" value="4"/>
</dbReference>
<reference evidence="7" key="2">
    <citation type="submission" date="2025-08" db="UniProtKB">
        <authorList>
            <consortium name="Ensembl"/>
        </authorList>
    </citation>
    <scope>IDENTIFICATION</scope>
</reference>
<comment type="similarity">
    <text evidence="1 5">Belongs to the phosphatase and actin regulator family.</text>
</comment>
<feature type="repeat" description="RPEL" evidence="4">
    <location>
        <begin position="186"/>
        <end position="211"/>
    </location>
</feature>
<reference evidence="7" key="3">
    <citation type="submission" date="2025-09" db="UniProtKB">
        <authorList>
            <consortium name="Ensembl"/>
        </authorList>
    </citation>
    <scope>IDENTIFICATION</scope>
</reference>
<dbReference type="AlphaFoldDB" id="A0AAR2LT90"/>
<evidence type="ECO:0000313" key="7">
    <source>
        <dbReference type="Ensembl" id="ENSPNAP00000079818.1"/>
    </source>
</evidence>
<evidence type="ECO:0000256" key="4">
    <source>
        <dbReference type="PROSITE-ProRule" id="PRU00401"/>
    </source>
</evidence>
<name>A0AAR2LT90_PYGNA</name>
<feature type="repeat" description="RPEL" evidence="4">
    <location>
        <begin position="224"/>
        <end position="249"/>
    </location>
</feature>
<evidence type="ECO:0000313" key="8">
    <source>
        <dbReference type="Proteomes" id="UP001501920"/>
    </source>
</evidence>
<dbReference type="GeneTree" id="ENSGT00940000157628"/>
<reference evidence="7 8" key="1">
    <citation type="submission" date="2020-10" db="EMBL/GenBank/DDBJ databases">
        <title>Pygocentrus nattereri (red-bellied piranha) genome, fPygNat1, primary haplotype.</title>
        <authorList>
            <person name="Myers G."/>
            <person name="Meyer A."/>
            <person name="Karagic N."/>
            <person name="Pippel M."/>
            <person name="Winkler S."/>
            <person name="Tracey A."/>
            <person name="Wood J."/>
            <person name="Formenti G."/>
            <person name="Howe K."/>
            <person name="Fedrigo O."/>
            <person name="Jarvis E.D."/>
        </authorList>
    </citation>
    <scope>NUCLEOTIDE SEQUENCE [LARGE SCALE GENOMIC DNA]</scope>
</reference>
<evidence type="ECO:0000256" key="3">
    <source>
        <dbReference type="ARBA" id="ARBA00023203"/>
    </source>
</evidence>
<dbReference type="GO" id="GO:0003779">
    <property type="term" value="F:actin binding"/>
    <property type="evidence" value="ECO:0007669"/>
    <property type="project" value="UniProtKB-KW"/>
</dbReference>
<evidence type="ECO:0000256" key="1">
    <source>
        <dbReference type="ARBA" id="ARBA00009795"/>
    </source>
</evidence>